<gene>
    <name evidence="1" type="ORF">PENSUB_4602</name>
</gene>
<dbReference type="AlphaFoldDB" id="A0A1Q5UC00"/>
<comment type="caution">
    <text evidence="1">The sequence shown here is derived from an EMBL/GenBank/DDBJ whole genome shotgun (WGS) entry which is preliminary data.</text>
</comment>
<proteinExistence type="predicted"/>
<evidence type="ECO:0000313" key="1">
    <source>
        <dbReference type="EMBL" id="OKP09980.1"/>
    </source>
</evidence>
<evidence type="ECO:0000313" key="2">
    <source>
        <dbReference type="Proteomes" id="UP000186955"/>
    </source>
</evidence>
<name>A0A1Q5UC00_9EURO</name>
<keyword evidence="2" id="KW-1185">Reference proteome</keyword>
<organism evidence="1 2">
    <name type="scientific">Penicillium subrubescens</name>
    <dbReference type="NCBI Taxonomy" id="1316194"/>
    <lineage>
        <taxon>Eukaryota</taxon>
        <taxon>Fungi</taxon>
        <taxon>Dikarya</taxon>
        <taxon>Ascomycota</taxon>
        <taxon>Pezizomycotina</taxon>
        <taxon>Eurotiomycetes</taxon>
        <taxon>Eurotiomycetidae</taxon>
        <taxon>Eurotiales</taxon>
        <taxon>Aspergillaceae</taxon>
        <taxon>Penicillium</taxon>
    </lineage>
</organism>
<sequence>MPLGNKVGNAAGRLVRNDGEQCVQNAAIQVLTFSVYVRGDRAGIERATATRAECTILGSLKIVLVVPCLQIYRVTFALVVIRLVEIDDGIPQVRRDKVIALVIDYGTVNCGVTVEVVMLDKVLQGCQNLRPPYE</sequence>
<dbReference type="EMBL" id="MNBE01000419">
    <property type="protein sequence ID" value="OKP09980.1"/>
    <property type="molecule type" value="Genomic_DNA"/>
</dbReference>
<protein>
    <submittedName>
        <fullName evidence="1">Uncharacterized protein</fullName>
    </submittedName>
</protein>
<accession>A0A1Q5UC00</accession>
<dbReference type="Proteomes" id="UP000186955">
    <property type="component" value="Unassembled WGS sequence"/>
</dbReference>
<reference evidence="1 2" key="1">
    <citation type="submission" date="2016-10" db="EMBL/GenBank/DDBJ databases">
        <title>Genome sequence of the ascomycete fungus Penicillium subrubescens.</title>
        <authorList>
            <person name="De Vries R.P."/>
            <person name="Peng M."/>
            <person name="Dilokpimol A."/>
            <person name="Hilden K."/>
            <person name="Makela M.R."/>
            <person name="Grigoriev I."/>
            <person name="Riley R."/>
            <person name="Granchi Z."/>
        </authorList>
    </citation>
    <scope>NUCLEOTIDE SEQUENCE [LARGE SCALE GENOMIC DNA]</scope>
    <source>
        <strain evidence="1 2">CBS 132785</strain>
    </source>
</reference>